<accession>A0A0D8BU88</accession>
<sequence length="484" mass="54914">MIRKSKAFKRNFLTGEAIEITKEKPLKGIRGVHTIELFDTLTGKLIEKVQSENFIAKTMEELQRQAALFAFLTDFVETSGSNIVYRGPLYDLAKYDVVFKNLDMTWLTYGNFPMSWIVLTDYDGPEDPENEIIMRGRIIGYASRYTTYVGSDTKRGSLNTAESFIEPQHIHLVYDWPTHAANGTFQSVYFNYNYNENGSGAVVGKKFLQISAPNGYLFVNNVAAKVKNGKLYFMGKEAQTNKVAILVYDLNIPARTITNGQVYATLNTSSNYENFEIAPNGDIYLVSGSNLYCFGQNGSPKNIPGTSQTSRYYGSYLFDLFAITGQDVYIESRTSYLDNLQINRYNINDLVNPLDVKVIQPESVYVYQKYCSGMHYIPDLDMLAITVDGYTYFVDRTMLGLSKNTPVRTYVDNWSAITYDPTKKQFIEIRHIKTTGPSGNDYTKRDVTIRPLGFIGARNLLPSPVTKTNTNTMKLTYDLYIDSF</sequence>
<dbReference type="Proteomes" id="UP000032522">
    <property type="component" value="Unassembled WGS sequence"/>
</dbReference>
<proteinExistence type="predicted"/>
<dbReference type="AlphaFoldDB" id="A0A0D8BU88"/>
<name>A0A0D8BU88_GEOKU</name>
<protein>
    <submittedName>
        <fullName evidence="1">Uncharacterized protein</fullName>
    </submittedName>
</protein>
<organism evidence="1 2">
    <name type="scientific">Geobacillus kaustophilus</name>
    <dbReference type="NCBI Taxonomy" id="1462"/>
    <lineage>
        <taxon>Bacteria</taxon>
        <taxon>Bacillati</taxon>
        <taxon>Bacillota</taxon>
        <taxon>Bacilli</taxon>
        <taxon>Bacillales</taxon>
        <taxon>Anoxybacillaceae</taxon>
        <taxon>Geobacillus</taxon>
        <taxon>Geobacillus thermoleovorans group</taxon>
    </lineage>
</organism>
<dbReference type="OrthoDB" id="9779207at2"/>
<evidence type="ECO:0000313" key="2">
    <source>
        <dbReference type="Proteomes" id="UP000032522"/>
    </source>
</evidence>
<dbReference type="RefSeq" id="WP_044732259.1">
    <property type="nucleotide sequence ID" value="NZ_JYBP01000003.1"/>
</dbReference>
<gene>
    <name evidence="1" type="ORF">LG52_2618</name>
</gene>
<dbReference type="PATRIC" id="fig|1462.6.peg.2926"/>
<dbReference type="SUPFAM" id="SSF69322">
    <property type="entry name" value="Tricorn protease domain 2"/>
    <property type="match status" value="1"/>
</dbReference>
<evidence type="ECO:0000313" key="1">
    <source>
        <dbReference type="EMBL" id="KJE27569.1"/>
    </source>
</evidence>
<reference evidence="1 2" key="1">
    <citation type="submission" date="2015-01" db="EMBL/GenBank/DDBJ databases">
        <authorList>
            <person name="Filippidou S."/>
            <person name="Jeanneret N."/>
            <person name="Russel-Delif L."/>
            <person name="Junier T."/>
            <person name="Wunderlin T."/>
            <person name="Molina V."/>
            <person name="Johnson S.L."/>
            <person name="Davenport K.W."/>
            <person name="Chain P.S."/>
            <person name="Dorador C."/>
            <person name="Junier P."/>
        </authorList>
    </citation>
    <scope>NUCLEOTIDE SEQUENCE [LARGE SCALE GENOMIC DNA]</scope>
    <source>
        <strain evidence="1 2">Et7/4</strain>
    </source>
</reference>
<dbReference type="EMBL" id="JYBP01000003">
    <property type="protein sequence ID" value="KJE27569.1"/>
    <property type="molecule type" value="Genomic_DNA"/>
</dbReference>
<comment type="caution">
    <text evidence="1">The sequence shown here is derived from an EMBL/GenBank/DDBJ whole genome shotgun (WGS) entry which is preliminary data.</text>
</comment>